<accession>A0AB39YPP6</accession>
<keyword evidence="2 5" id="KW-0808">Transferase</keyword>
<evidence type="ECO:0000259" key="4">
    <source>
        <dbReference type="Pfam" id="PF13649"/>
    </source>
</evidence>
<gene>
    <name evidence="5" type="ORF">ABQM86_01250</name>
</gene>
<dbReference type="GO" id="GO:0008168">
    <property type="term" value="F:methyltransferase activity"/>
    <property type="evidence" value="ECO:0007669"/>
    <property type="project" value="UniProtKB-KW"/>
</dbReference>
<evidence type="ECO:0000256" key="1">
    <source>
        <dbReference type="ARBA" id="ARBA00022603"/>
    </source>
</evidence>
<dbReference type="EMBL" id="CP165735">
    <property type="protein sequence ID" value="XDV71851.1"/>
    <property type="molecule type" value="Genomic_DNA"/>
</dbReference>
<dbReference type="InterPro" id="IPR041698">
    <property type="entry name" value="Methyltransf_25"/>
</dbReference>
<proteinExistence type="predicted"/>
<evidence type="ECO:0000256" key="3">
    <source>
        <dbReference type="ARBA" id="ARBA00022691"/>
    </source>
</evidence>
<dbReference type="Gene3D" id="3.40.50.150">
    <property type="entry name" value="Vaccinia Virus protein VP39"/>
    <property type="match status" value="1"/>
</dbReference>
<organism evidence="5">
    <name type="scientific">Paenarthrobacter sp. AMU7</name>
    <dbReference type="NCBI Taxonomy" id="3162492"/>
    <lineage>
        <taxon>Bacteria</taxon>
        <taxon>Bacillati</taxon>
        <taxon>Actinomycetota</taxon>
        <taxon>Actinomycetes</taxon>
        <taxon>Micrococcales</taxon>
        <taxon>Micrococcaceae</taxon>
        <taxon>Paenarthrobacter</taxon>
    </lineage>
</organism>
<dbReference type="Pfam" id="PF13649">
    <property type="entry name" value="Methyltransf_25"/>
    <property type="match status" value="1"/>
</dbReference>
<dbReference type="InterPro" id="IPR029063">
    <property type="entry name" value="SAM-dependent_MTases_sf"/>
</dbReference>
<protein>
    <submittedName>
        <fullName evidence="5">Class I SAM-dependent methyltransferase</fullName>
        <ecNumber evidence="5">2.1.1.-</ecNumber>
    </submittedName>
</protein>
<dbReference type="AlphaFoldDB" id="A0AB39YPP6"/>
<dbReference type="RefSeq" id="WP_369745747.1">
    <property type="nucleotide sequence ID" value="NZ_CP165735.1"/>
</dbReference>
<name>A0AB39YPP6_9MICC</name>
<dbReference type="CDD" id="cd02440">
    <property type="entry name" value="AdoMet_MTases"/>
    <property type="match status" value="1"/>
</dbReference>
<reference evidence="5" key="1">
    <citation type="submission" date="2024-07" db="EMBL/GenBank/DDBJ databases">
        <authorList>
            <person name="Li J."/>
            <person name="Wei H."/>
            <person name="Ma J."/>
        </authorList>
    </citation>
    <scope>NUCLEOTIDE SEQUENCE</scope>
    <source>
        <strain evidence="5">AMU7</strain>
    </source>
</reference>
<evidence type="ECO:0000256" key="2">
    <source>
        <dbReference type="ARBA" id="ARBA00022679"/>
    </source>
</evidence>
<sequence>MSSRMTSAQLSALYDAENQWAADDDFFLALVNERPDSRVLDLGCGTGRITLAVAAAGHAVVGIDPNPGSLAAARQKPGAEGVTWLDGTSAAIPRDAAFDVAIMTAHVAQAIYDDGNWSRTLADINRALVPGGRLAFDSRDPAARAWEHWTPAKTRRRCALPDGTALETWMECDPRPGGLVALTEHRVVDGSIDKPETSVLAFRTEDQLRHDLASAGFTVDHVCGGWAGEDVGSGQGELIVLARKPR</sequence>
<dbReference type="GO" id="GO:0032259">
    <property type="term" value="P:methylation"/>
    <property type="evidence" value="ECO:0007669"/>
    <property type="project" value="UniProtKB-KW"/>
</dbReference>
<dbReference type="PANTHER" id="PTHR43464">
    <property type="entry name" value="METHYLTRANSFERASE"/>
    <property type="match status" value="1"/>
</dbReference>
<feature type="domain" description="Methyltransferase" evidence="4">
    <location>
        <begin position="39"/>
        <end position="132"/>
    </location>
</feature>
<evidence type="ECO:0000313" key="5">
    <source>
        <dbReference type="EMBL" id="XDV71851.1"/>
    </source>
</evidence>
<keyword evidence="1 5" id="KW-0489">Methyltransferase</keyword>
<dbReference type="EC" id="2.1.1.-" evidence="5"/>
<dbReference type="SUPFAM" id="SSF53335">
    <property type="entry name" value="S-adenosyl-L-methionine-dependent methyltransferases"/>
    <property type="match status" value="1"/>
</dbReference>
<keyword evidence="3" id="KW-0949">S-adenosyl-L-methionine</keyword>
<dbReference type="PANTHER" id="PTHR43464:SF19">
    <property type="entry name" value="UBIQUINONE BIOSYNTHESIS O-METHYLTRANSFERASE, MITOCHONDRIAL"/>
    <property type="match status" value="1"/>
</dbReference>